<feature type="non-terminal residue" evidence="1">
    <location>
        <position position="145"/>
    </location>
</feature>
<evidence type="ECO:0000313" key="1">
    <source>
        <dbReference type="EMBL" id="KAL0148382.1"/>
    </source>
</evidence>
<name>A0ABD0MEB5_CIRMR</name>
<keyword evidence="2" id="KW-1185">Reference proteome</keyword>
<reference evidence="1 2" key="1">
    <citation type="submission" date="2024-05" db="EMBL/GenBank/DDBJ databases">
        <title>Genome sequencing and assembly of Indian major carp, Cirrhinus mrigala (Hamilton, 1822).</title>
        <authorList>
            <person name="Mohindra V."/>
            <person name="Chowdhury L.M."/>
            <person name="Lal K."/>
            <person name="Jena J.K."/>
        </authorList>
    </citation>
    <scope>NUCLEOTIDE SEQUENCE [LARGE SCALE GENOMIC DNA]</scope>
    <source>
        <strain evidence="1">CM1030</strain>
        <tissue evidence="1">Blood</tissue>
    </source>
</reference>
<protein>
    <submittedName>
        <fullName evidence="1">Uncharacterized protein</fullName>
    </submittedName>
</protein>
<gene>
    <name evidence="1" type="ORF">M9458_056282</name>
</gene>
<dbReference type="AlphaFoldDB" id="A0ABD0MEB5"/>
<dbReference type="PANTHER" id="PTHR11505">
    <property type="entry name" value="L1 TRANSPOSABLE ELEMENT-RELATED"/>
    <property type="match status" value="1"/>
</dbReference>
<comment type="caution">
    <text evidence="1">The sequence shown here is derived from an EMBL/GenBank/DDBJ whole genome shotgun (WGS) entry which is preliminary data.</text>
</comment>
<dbReference type="InterPro" id="IPR004244">
    <property type="entry name" value="Transposase_22"/>
</dbReference>
<evidence type="ECO:0000313" key="2">
    <source>
        <dbReference type="Proteomes" id="UP001529510"/>
    </source>
</evidence>
<dbReference type="Gene3D" id="3.30.70.1820">
    <property type="entry name" value="L1 transposable element, RRM domain"/>
    <property type="match status" value="1"/>
</dbReference>
<dbReference type="EMBL" id="JAMKFB020000705">
    <property type="protein sequence ID" value="KAL0148382.1"/>
    <property type="molecule type" value="Genomic_DNA"/>
</dbReference>
<proteinExistence type="predicted"/>
<accession>A0ABD0MEB5</accession>
<organism evidence="1 2">
    <name type="scientific">Cirrhinus mrigala</name>
    <name type="common">Mrigala</name>
    <dbReference type="NCBI Taxonomy" id="683832"/>
    <lineage>
        <taxon>Eukaryota</taxon>
        <taxon>Metazoa</taxon>
        <taxon>Chordata</taxon>
        <taxon>Craniata</taxon>
        <taxon>Vertebrata</taxon>
        <taxon>Euteleostomi</taxon>
        <taxon>Actinopterygii</taxon>
        <taxon>Neopterygii</taxon>
        <taxon>Teleostei</taxon>
        <taxon>Ostariophysi</taxon>
        <taxon>Cypriniformes</taxon>
        <taxon>Cyprinidae</taxon>
        <taxon>Labeoninae</taxon>
        <taxon>Labeonini</taxon>
        <taxon>Cirrhinus</taxon>
    </lineage>
</organism>
<sequence length="145" mass="16741">MKIEGLKKTVDFVSAEVKDVKVKVDHLTSRLQLGEQRIETCETRLADLERYSRRWNLRLRGVSEKEEENIRDEVIRICEQTYPDGKGKFSFAIDSVDRLGKKQNQTGSKSVPHAVIVQFTSRIVRDPVWKAAKSSAYLKDNGLWF</sequence>
<dbReference type="Proteomes" id="UP001529510">
    <property type="component" value="Unassembled WGS sequence"/>
</dbReference>